<evidence type="ECO:0000256" key="6">
    <source>
        <dbReference type="ARBA" id="ARBA00022777"/>
    </source>
</evidence>
<evidence type="ECO:0000256" key="7">
    <source>
        <dbReference type="ARBA" id="ARBA00022840"/>
    </source>
</evidence>
<dbReference type="RefSeq" id="WP_057864782.1">
    <property type="nucleotide sequence ID" value="NZ_AZEY01000068.1"/>
</dbReference>
<keyword evidence="7 9" id="KW-0067">ATP-binding</keyword>
<comment type="caution">
    <text evidence="11">The sequence shown here is derived from an EMBL/GenBank/DDBJ whole genome shotgun (WGS) entry which is preliminary data.</text>
</comment>
<feature type="site" description="Transition state stabilizer" evidence="9">
    <location>
        <position position="8"/>
    </location>
</feature>
<feature type="site" description="Transition state stabilizer" evidence="9">
    <location>
        <position position="214"/>
    </location>
</feature>
<evidence type="ECO:0000256" key="9">
    <source>
        <dbReference type="HAMAP-Rule" id="MF_00082"/>
    </source>
</evidence>
<dbReference type="PANTHER" id="PTHR23342:SF0">
    <property type="entry name" value="N-ACETYLGLUTAMATE SYNTHASE, MITOCHONDRIAL"/>
    <property type="match status" value="1"/>
</dbReference>
<keyword evidence="3 9" id="KW-0028">Amino-acid biosynthesis</keyword>
<evidence type="ECO:0000313" key="11">
    <source>
        <dbReference type="EMBL" id="KRL65362.1"/>
    </source>
</evidence>
<dbReference type="InterPro" id="IPR036393">
    <property type="entry name" value="AceGlu_kinase-like_sf"/>
</dbReference>
<comment type="similarity">
    <text evidence="9">Belongs to the acetylglutamate kinase family. ArgB subfamily.</text>
</comment>
<evidence type="ECO:0000256" key="8">
    <source>
        <dbReference type="ARBA" id="ARBA00048141"/>
    </source>
</evidence>
<dbReference type="GO" id="GO:0005737">
    <property type="term" value="C:cytoplasm"/>
    <property type="evidence" value="ECO:0007669"/>
    <property type="project" value="UniProtKB-SubCell"/>
</dbReference>
<keyword evidence="9" id="KW-0963">Cytoplasm</keyword>
<dbReference type="Proteomes" id="UP000052013">
    <property type="component" value="Unassembled WGS sequence"/>
</dbReference>
<evidence type="ECO:0000259" key="10">
    <source>
        <dbReference type="Pfam" id="PF00696"/>
    </source>
</evidence>
<dbReference type="Gene3D" id="3.40.1160.10">
    <property type="entry name" value="Acetylglutamate kinase-like"/>
    <property type="match status" value="1"/>
</dbReference>
<sequence>MSQTIVIKIGGNATDHLSTEFYQQLHQWHQKGDQILIVHGGGPQISNWSSKLNLPVKKIDGIRVTDLETIKVTQAVLLGLVQPALCQHLTANELPVMGLNATGHPVVFGDYLDQNVYGEVGKVTSINQKYITEVLQQQIGVCAPLVVTKAGKFLNVNGDAAAAGIARLIGADKLILLTDVPGVMVADHIVDSLTQYKAQKLLANNVIKAGMKPKILAAFEAIQNGVKKVEITNEIKHAGTHLMAKQIVC</sequence>
<comment type="pathway">
    <text evidence="1 9">Amino-acid biosynthesis; L-arginine biosynthesis; N(2)-acetyl-L-ornithine from L-glutamate: step 2/4.</text>
</comment>
<dbReference type="GO" id="GO:0042450">
    <property type="term" value="P:L-arginine biosynthetic process via ornithine"/>
    <property type="evidence" value="ECO:0007669"/>
    <property type="project" value="UniProtKB-UniRule"/>
</dbReference>
<proteinExistence type="inferred from homology"/>
<dbReference type="SUPFAM" id="SSF53633">
    <property type="entry name" value="Carbamate kinase-like"/>
    <property type="match status" value="1"/>
</dbReference>
<dbReference type="STRING" id="1423739.FC85_GL000187"/>
<evidence type="ECO:0000256" key="1">
    <source>
        <dbReference type="ARBA" id="ARBA00004828"/>
    </source>
</evidence>
<evidence type="ECO:0000256" key="3">
    <source>
        <dbReference type="ARBA" id="ARBA00022605"/>
    </source>
</evidence>
<dbReference type="CDD" id="cd04238">
    <property type="entry name" value="AAK_NAGK-like"/>
    <property type="match status" value="1"/>
</dbReference>
<organism evidence="11 12">
    <name type="scientific">Lentilactobacillus diolivorans DSM 14421</name>
    <dbReference type="NCBI Taxonomy" id="1423739"/>
    <lineage>
        <taxon>Bacteria</taxon>
        <taxon>Bacillati</taxon>
        <taxon>Bacillota</taxon>
        <taxon>Bacilli</taxon>
        <taxon>Lactobacillales</taxon>
        <taxon>Lactobacillaceae</taxon>
        <taxon>Lentilactobacillus</taxon>
    </lineage>
</organism>
<dbReference type="AlphaFoldDB" id="A0A0R1SG50"/>
<dbReference type="EC" id="2.7.2.8" evidence="9"/>
<dbReference type="EMBL" id="AZEY01000068">
    <property type="protein sequence ID" value="KRL65362.1"/>
    <property type="molecule type" value="Genomic_DNA"/>
</dbReference>
<dbReference type="InterPro" id="IPR037528">
    <property type="entry name" value="ArgB"/>
</dbReference>
<evidence type="ECO:0000313" key="12">
    <source>
        <dbReference type="Proteomes" id="UP000052013"/>
    </source>
</evidence>
<keyword evidence="6 9" id="KW-0418">Kinase</keyword>
<accession>A0A0R1SG50</accession>
<gene>
    <name evidence="9" type="primary">argB</name>
    <name evidence="11" type="ORF">FC85_GL000187</name>
</gene>
<dbReference type="PIRSF" id="PIRSF000728">
    <property type="entry name" value="NAGK"/>
    <property type="match status" value="1"/>
</dbReference>
<keyword evidence="5 9" id="KW-0547">Nucleotide-binding</keyword>
<dbReference type="HAMAP" id="MF_00082">
    <property type="entry name" value="ArgB"/>
    <property type="match status" value="1"/>
</dbReference>
<evidence type="ECO:0000256" key="5">
    <source>
        <dbReference type="ARBA" id="ARBA00022741"/>
    </source>
</evidence>
<feature type="domain" description="Aspartate/glutamate/uridylate kinase" evidence="10">
    <location>
        <begin position="4"/>
        <end position="233"/>
    </location>
</feature>
<evidence type="ECO:0000256" key="4">
    <source>
        <dbReference type="ARBA" id="ARBA00022679"/>
    </source>
</evidence>
<dbReference type="Pfam" id="PF00696">
    <property type="entry name" value="AA_kinase"/>
    <property type="match status" value="1"/>
</dbReference>
<dbReference type="PATRIC" id="fig|1423739.3.peg.196"/>
<reference evidence="11 12" key="1">
    <citation type="journal article" date="2015" name="Genome Announc.">
        <title>Expanding the biotechnology potential of lactobacilli through comparative genomics of 213 strains and associated genera.</title>
        <authorList>
            <person name="Sun Z."/>
            <person name="Harris H.M."/>
            <person name="McCann A."/>
            <person name="Guo C."/>
            <person name="Argimon S."/>
            <person name="Zhang W."/>
            <person name="Yang X."/>
            <person name="Jeffery I.B."/>
            <person name="Cooney J.C."/>
            <person name="Kagawa T.F."/>
            <person name="Liu W."/>
            <person name="Song Y."/>
            <person name="Salvetti E."/>
            <person name="Wrobel A."/>
            <person name="Rasinkangas P."/>
            <person name="Parkhill J."/>
            <person name="Rea M.C."/>
            <person name="O'Sullivan O."/>
            <person name="Ritari J."/>
            <person name="Douillard F.P."/>
            <person name="Paul Ross R."/>
            <person name="Yang R."/>
            <person name="Briner A.E."/>
            <person name="Felis G.E."/>
            <person name="de Vos W.M."/>
            <person name="Barrangou R."/>
            <person name="Klaenhammer T.R."/>
            <person name="Caufield P.W."/>
            <person name="Cui Y."/>
            <person name="Zhang H."/>
            <person name="O'Toole P.W."/>
        </authorList>
    </citation>
    <scope>NUCLEOTIDE SEQUENCE [LARGE SCALE GENOMIC DNA]</scope>
    <source>
        <strain evidence="11 12">DSM 14421</strain>
    </source>
</reference>
<feature type="binding site" evidence="9">
    <location>
        <position position="63"/>
    </location>
    <ligand>
        <name>substrate</name>
    </ligand>
</feature>
<dbReference type="NCBIfam" id="TIGR00761">
    <property type="entry name" value="argB"/>
    <property type="match status" value="1"/>
</dbReference>
<feature type="binding site" evidence="9">
    <location>
        <position position="155"/>
    </location>
    <ligand>
        <name>substrate</name>
    </ligand>
</feature>
<name>A0A0R1SG50_9LACO</name>
<dbReference type="GO" id="GO:0005524">
    <property type="term" value="F:ATP binding"/>
    <property type="evidence" value="ECO:0007669"/>
    <property type="project" value="UniProtKB-UniRule"/>
</dbReference>
<dbReference type="InterPro" id="IPR001048">
    <property type="entry name" value="Asp/Glu/Uridylate_kinase"/>
</dbReference>
<dbReference type="PANTHER" id="PTHR23342">
    <property type="entry name" value="N-ACETYLGLUTAMATE SYNTHASE"/>
    <property type="match status" value="1"/>
</dbReference>
<dbReference type="InterPro" id="IPR001057">
    <property type="entry name" value="Glu/AcGlu_kinase"/>
</dbReference>
<dbReference type="UniPathway" id="UPA00068">
    <property type="reaction ID" value="UER00107"/>
</dbReference>
<comment type="catalytic activity">
    <reaction evidence="8 9">
        <text>N-acetyl-L-glutamate + ATP = N-acetyl-L-glutamyl 5-phosphate + ADP</text>
        <dbReference type="Rhea" id="RHEA:14629"/>
        <dbReference type="ChEBI" id="CHEBI:30616"/>
        <dbReference type="ChEBI" id="CHEBI:44337"/>
        <dbReference type="ChEBI" id="CHEBI:57936"/>
        <dbReference type="ChEBI" id="CHEBI:456216"/>
        <dbReference type="EC" id="2.7.2.8"/>
    </reaction>
</comment>
<keyword evidence="2 9" id="KW-0055">Arginine biosynthesis</keyword>
<feature type="binding site" evidence="9">
    <location>
        <begin position="41"/>
        <end position="42"/>
    </location>
    <ligand>
        <name>substrate</name>
    </ligand>
</feature>
<comment type="function">
    <text evidence="9">Catalyzes the ATP-dependent phosphorylation of N-acetyl-L-glutamate.</text>
</comment>
<evidence type="ECO:0000256" key="2">
    <source>
        <dbReference type="ARBA" id="ARBA00022571"/>
    </source>
</evidence>
<keyword evidence="4 9" id="KW-0808">Transferase</keyword>
<comment type="subcellular location">
    <subcellularLocation>
        <location evidence="9">Cytoplasm</location>
    </subcellularLocation>
</comment>
<dbReference type="InterPro" id="IPR004662">
    <property type="entry name" value="AcgluKinase_fam"/>
</dbReference>
<dbReference type="GO" id="GO:0003991">
    <property type="term" value="F:acetylglutamate kinase activity"/>
    <property type="evidence" value="ECO:0007669"/>
    <property type="project" value="UniProtKB-UniRule"/>
</dbReference>
<dbReference type="PRINTS" id="PR00474">
    <property type="entry name" value="GLU5KINASE"/>
</dbReference>
<protein>
    <recommendedName>
        <fullName evidence="9">Acetylglutamate kinase</fullName>
        <ecNumber evidence="9">2.7.2.8</ecNumber>
    </recommendedName>
    <alternativeName>
        <fullName evidence="9">N-acetyl-L-glutamate 5-phosphotransferase</fullName>
    </alternativeName>
    <alternativeName>
        <fullName evidence="9">NAG kinase</fullName>
        <shortName evidence="9">NAGK</shortName>
    </alternativeName>
</protein>